<evidence type="ECO:0008006" key="3">
    <source>
        <dbReference type="Google" id="ProtNLM"/>
    </source>
</evidence>
<reference evidence="1 2" key="1">
    <citation type="submission" date="2010-10" db="EMBL/GenBank/DDBJ databases">
        <authorList>
            <consortium name="The Broad Institute Genome Sequencing Platform"/>
            <person name="Ward D."/>
            <person name="Earl A."/>
            <person name="Feldgarden M."/>
            <person name="Young S.K."/>
            <person name="Gargeya S."/>
            <person name="Zeng Q."/>
            <person name="Alvarado L."/>
            <person name="Berlin A."/>
            <person name="Bochicchio J."/>
            <person name="Chapman S.B."/>
            <person name="Chen Z."/>
            <person name="Freedman E."/>
            <person name="Gellesch M."/>
            <person name="Goldberg J."/>
            <person name="Griggs A."/>
            <person name="Gujja S."/>
            <person name="Heilman E."/>
            <person name="Heiman D."/>
            <person name="Howarth C."/>
            <person name="Mehta T."/>
            <person name="Neiman D."/>
            <person name="Pearson M."/>
            <person name="Roberts A."/>
            <person name="Saif S."/>
            <person name="Shea T."/>
            <person name="Shenoy N."/>
            <person name="Sisk P."/>
            <person name="Stolte C."/>
            <person name="Sykes S."/>
            <person name="White J."/>
            <person name="Yandava C."/>
            <person name="Allen-Vercoe E."/>
            <person name="Sibley C."/>
            <person name="Ambrose C.E."/>
            <person name="Strauss J."/>
            <person name="Daigneault M."/>
            <person name="Haas B."/>
            <person name="Nusbaum C."/>
            <person name="Birren B."/>
        </authorList>
    </citation>
    <scope>NUCLEOTIDE SEQUENCE [LARGE SCALE GENOMIC DNA]</scope>
    <source>
        <strain evidence="1 2">3_1_6</strain>
    </source>
</reference>
<dbReference type="InterPro" id="IPR023214">
    <property type="entry name" value="HAD_sf"/>
</dbReference>
<reference evidence="1 2" key="2">
    <citation type="submission" date="2013-04" db="EMBL/GenBank/DDBJ databases">
        <title>The Genome Sequence of Bilophila wadsworthia 3_1_6.</title>
        <authorList>
            <consortium name="The Broad Institute Genomics Platform"/>
            <person name="Earl A."/>
            <person name="Ward D."/>
            <person name="Feldgarden M."/>
            <person name="Gevers D."/>
            <person name="Sibley C."/>
            <person name="Strauss J."/>
            <person name="Allen-Vercoe E."/>
            <person name="Walker B."/>
            <person name="Young S."/>
            <person name="Zeng Q."/>
            <person name="Gargeya S."/>
            <person name="Fitzgerald M."/>
            <person name="Haas B."/>
            <person name="Abouelleil A."/>
            <person name="Allen A.W."/>
            <person name="Alvarado L."/>
            <person name="Arachchi H.M."/>
            <person name="Berlin A.M."/>
            <person name="Chapman S.B."/>
            <person name="Gainer-Dewar J."/>
            <person name="Goldberg J."/>
            <person name="Griggs A."/>
            <person name="Gujja S."/>
            <person name="Hansen M."/>
            <person name="Howarth C."/>
            <person name="Imamovic A."/>
            <person name="Ireland A."/>
            <person name="Larimer J."/>
            <person name="McCowan C."/>
            <person name="Murphy C."/>
            <person name="Pearson M."/>
            <person name="Poon T.W."/>
            <person name="Priest M."/>
            <person name="Roberts A."/>
            <person name="Saif S."/>
            <person name="Shea T."/>
            <person name="Sisk P."/>
            <person name="Sykes S."/>
            <person name="Wortman J."/>
            <person name="Nusbaum C."/>
            <person name="Birren B."/>
        </authorList>
    </citation>
    <scope>NUCLEOTIDE SEQUENCE [LARGE SCALE GENOMIC DNA]</scope>
    <source>
        <strain evidence="1 2">3_1_6</strain>
    </source>
</reference>
<dbReference type="Pfam" id="PF08282">
    <property type="entry name" value="Hydrolase_3"/>
    <property type="match status" value="1"/>
</dbReference>
<dbReference type="HOGENOM" id="CLU_044146_3_2_7"/>
<protein>
    <recommendedName>
        <fullName evidence="3">Cof-like hydrolase</fullName>
    </recommendedName>
</protein>
<evidence type="ECO:0000313" key="2">
    <source>
        <dbReference type="Proteomes" id="UP000006034"/>
    </source>
</evidence>
<organism evidence="1 2">
    <name type="scientific">Bilophila wadsworthia (strain 3_1_6)</name>
    <dbReference type="NCBI Taxonomy" id="563192"/>
    <lineage>
        <taxon>Bacteria</taxon>
        <taxon>Pseudomonadati</taxon>
        <taxon>Thermodesulfobacteriota</taxon>
        <taxon>Desulfovibrionia</taxon>
        <taxon>Desulfovibrionales</taxon>
        <taxon>Desulfovibrionaceae</taxon>
        <taxon>Bilophila</taxon>
    </lineage>
</organism>
<dbReference type="eggNOG" id="COG0561">
    <property type="taxonomic scope" value="Bacteria"/>
</dbReference>
<dbReference type="EMBL" id="ADCP02000002">
    <property type="protein sequence ID" value="EFV45588.1"/>
    <property type="molecule type" value="Genomic_DNA"/>
</dbReference>
<gene>
    <name evidence="1" type="ORF">HMPREF0179_00617</name>
</gene>
<dbReference type="GeneID" id="78087195"/>
<dbReference type="GO" id="GO:0016791">
    <property type="term" value="F:phosphatase activity"/>
    <property type="evidence" value="ECO:0007669"/>
    <property type="project" value="TreeGrafter"/>
</dbReference>
<dbReference type="AlphaFoldDB" id="E5Y356"/>
<accession>E5Y356</accession>
<dbReference type="OrthoDB" id="9814970at2"/>
<keyword evidence="2" id="KW-1185">Reference proteome</keyword>
<proteinExistence type="predicted"/>
<dbReference type="STRING" id="563192.HMPREF0179_00617"/>
<dbReference type="InterPro" id="IPR036412">
    <property type="entry name" value="HAD-like_sf"/>
</dbReference>
<dbReference type="Gene3D" id="3.30.1240.10">
    <property type="match status" value="1"/>
</dbReference>
<dbReference type="GO" id="GO:0000287">
    <property type="term" value="F:magnesium ion binding"/>
    <property type="evidence" value="ECO:0007669"/>
    <property type="project" value="TreeGrafter"/>
</dbReference>
<evidence type="ECO:0000313" key="1">
    <source>
        <dbReference type="EMBL" id="EFV45588.1"/>
    </source>
</evidence>
<comment type="caution">
    <text evidence="1">The sequence shown here is derived from an EMBL/GenBank/DDBJ whole genome shotgun (WGS) entry which is preliminary data.</text>
</comment>
<dbReference type="PANTHER" id="PTHR10000">
    <property type="entry name" value="PHOSPHOSERINE PHOSPHATASE"/>
    <property type="match status" value="1"/>
</dbReference>
<dbReference type="Gene3D" id="3.40.50.1000">
    <property type="entry name" value="HAD superfamily/HAD-like"/>
    <property type="match status" value="1"/>
</dbReference>
<dbReference type="SUPFAM" id="SSF56784">
    <property type="entry name" value="HAD-like"/>
    <property type="match status" value="1"/>
</dbReference>
<name>E5Y356_BILW3</name>
<dbReference type="RefSeq" id="WP_005024861.1">
    <property type="nucleotide sequence ID" value="NZ_KE150239.1"/>
</dbReference>
<dbReference type="GO" id="GO:0005829">
    <property type="term" value="C:cytosol"/>
    <property type="evidence" value="ECO:0007669"/>
    <property type="project" value="TreeGrafter"/>
</dbReference>
<dbReference type="PANTHER" id="PTHR10000:SF25">
    <property type="entry name" value="PHOSPHATASE YKRA-RELATED"/>
    <property type="match status" value="1"/>
</dbReference>
<dbReference type="Proteomes" id="UP000006034">
    <property type="component" value="Unassembled WGS sequence"/>
</dbReference>
<sequence length="253" mass="27608">MKIAACDFDGTLFRDGVVSEADLEAIADWRRSGNAFGIVTGRGRNTLLRDVKRFSIPYDFLICNNGAMICDEQAQDVYCAVLPEPVRAEIMDHPGMRASSQCAFFAGTAIFTHAGKTDYWILKEHVLPRLSPVEALHMPGLHQISLAYAEPGESAAWSEAFTEGCGENAGVHFSNICIDITAPDVSKAAGMTHLLELRRWGEAKEVLVIGDDMNDLPMIRHFNGHAVANAAPEVRDAASSVFLSVGQMLRERG</sequence>